<reference evidence="2 3" key="1">
    <citation type="submission" date="2018-12" db="EMBL/GenBank/DDBJ databases">
        <authorList>
            <consortium name="Pathogen Informatics"/>
        </authorList>
    </citation>
    <scope>NUCLEOTIDE SEQUENCE [LARGE SCALE GENOMIC DNA]</scope>
    <source>
        <strain evidence="2 3">NCTC11923</strain>
    </source>
</reference>
<protein>
    <recommendedName>
        <fullName evidence="4">TadE-like protein</fullName>
    </recommendedName>
</protein>
<dbReference type="AlphaFoldDB" id="A0A3S4U2C4"/>
<dbReference type="Proteomes" id="UP000276899">
    <property type="component" value="Chromosome"/>
</dbReference>
<accession>A0A3S4U2C4</accession>
<keyword evidence="1" id="KW-0472">Membrane</keyword>
<sequence length="146" mass="14962">MSPRLRSWARAEALAEERGNASVEFIGWTVMLVVPVLYLIVALSQIQAASFAVVSAADAATRVLEVDTSDQAVVRAHAAAGLALSDQGIDVDPASAVSLECAGTCAQGAVLRVEVGVDLPGLGAIGAGRQAVVVHAQRAVDFPEEG</sequence>
<dbReference type="RefSeq" id="WP_232011976.1">
    <property type="nucleotide sequence ID" value="NZ_CBCRWE010000037.1"/>
</dbReference>
<evidence type="ECO:0008006" key="4">
    <source>
        <dbReference type="Google" id="ProtNLM"/>
    </source>
</evidence>
<dbReference type="EMBL" id="LR134363">
    <property type="protein sequence ID" value="VEG74767.1"/>
    <property type="molecule type" value="Genomic_DNA"/>
</dbReference>
<keyword evidence="3" id="KW-1185">Reference proteome</keyword>
<evidence type="ECO:0000313" key="2">
    <source>
        <dbReference type="EMBL" id="VEG74767.1"/>
    </source>
</evidence>
<proteinExistence type="predicted"/>
<evidence type="ECO:0000313" key="3">
    <source>
        <dbReference type="Proteomes" id="UP000276899"/>
    </source>
</evidence>
<organism evidence="2 3">
    <name type="scientific">Actinomyces slackii</name>
    <dbReference type="NCBI Taxonomy" id="52774"/>
    <lineage>
        <taxon>Bacteria</taxon>
        <taxon>Bacillati</taxon>
        <taxon>Actinomycetota</taxon>
        <taxon>Actinomycetes</taxon>
        <taxon>Actinomycetales</taxon>
        <taxon>Actinomycetaceae</taxon>
        <taxon>Actinomyces</taxon>
    </lineage>
</organism>
<keyword evidence="1" id="KW-0812">Transmembrane</keyword>
<dbReference type="STRING" id="1278298.GCA_000428685_02493"/>
<dbReference type="KEGG" id="asla:NCTC11923_01406"/>
<feature type="transmembrane region" description="Helical" evidence="1">
    <location>
        <begin position="21"/>
        <end position="41"/>
    </location>
</feature>
<keyword evidence="1" id="KW-1133">Transmembrane helix</keyword>
<evidence type="ECO:0000256" key="1">
    <source>
        <dbReference type="SAM" id="Phobius"/>
    </source>
</evidence>
<name>A0A3S4U2C4_9ACTO</name>
<gene>
    <name evidence="2" type="ORF">NCTC11923_01406</name>
</gene>